<protein>
    <submittedName>
        <fullName evidence="2">BgtAc-30496</fullName>
    </submittedName>
</protein>
<evidence type="ECO:0000313" key="3">
    <source>
        <dbReference type="Proteomes" id="UP000053110"/>
    </source>
</evidence>
<evidence type="ECO:0000313" key="2">
    <source>
        <dbReference type="EMBL" id="SUZ09622.1"/>
    </source>
</evidence>
<proteinExistence type="predicted"/>
<sequence length="294" mass="32795">MPDERDDKRVEQNMEAFRVSTENIKISSDSVQKQYSIFVGRMTDIKQLPEAKAILDQLEDALGNFVKAIESYTCTLSAHALSFVMASESITCQLSTNDFVKHSQTNFQSFQKPYVAPTQSTIITPPGKPSRWAFRRQVRDTSESGSSQVLIIQKGLVAGHTSESIPATSLQSSVTHGVVSRAQSVADTEYSFATKTPSSISVEEIADNISPVEAVHMKSIGRWISTYLDNDSTFSQIIEAAIIDNFTATGLPRDVITYVRQRMSQVIDYDAYDELEQDASETLTWCKNFIENIY</sequence>
<dbReference type="AlphaFoldDB" id="A0A061HIH1"/>
<name>A0A061HIH1_BLUGR</name>
<reference evidence="3" key="1">
    <citation type="journal article" date="2013" name="Nat. Genet.">
        <title>The wheat powdery mildew genome shows the unique evolution of an obligate biotroph.</title>
        <authorList>
            <person name="Wicker T."/>
            <person name="Oberhaensli S."/>
            <person name="Parlange F."/>
            <person name="Buchmann J.P."/>
            <person name="Shatalina M."/>
            <person name="Roffler S."/>
            <person name="Ben-David R."/>
            <person name="Dolezel J."/>
            <person name="Simkova H."/>
            <person name="Schulze-Lefert P."/>
            <person name="Spanu P.D."/>
            <person name="Bruggmann R."/>
            <person name="Amselem J."/>
            <person name="Quesneville H."/>
            <person name="Ver Loren van Themaat E."/>
            <person name="Paape T."/>
            <person name="Shimizu K.K."/>
            <person name="Keller B."/>
        </authorList>
    </citation>
    <scope>NUCLEOTIDE SEQUENCE [LARGE SCALE GENOMIC DNA]</scope>
    <source>
        <strain evidence="3">96224</strain>
    </source>
</reference>
<dbReference type="EMBL" id="UIGY01000053">
    <property type="protein sequence ID" value="SUZ09622.1"/>
    <property type="molecule type" value="Genomic_DNA"/>
</dbReference>
<feature type="non-terminal residue" evidence="2">
    <location>
        <position position="294"/>
    </location>
</feature>
<dbReference type="HOGENOM" id="CLU_946614_0_0_1"/>
<organism evidence="2">
    <name type="scientific">Blumeria graminis f. sp. tritici 96224</name>
    <dbReference type="NCBI Taxonomy" id="1268274"/>
    <lineage>
        <taxon>Eukaryota</taxon>
        <taxon>Fungi</taxon>
        <taxon>Dikarya</taxon>
        <taxon>Ascomycota</taxon>
        <taxon>Pezizomycotina</taxon>
        <taxon>Leotiomycetes</taxon>
        <taxon>Erysiphales</taxon>
        <taxon>Erysiphaceae</taxon>
        <taxon>Blumeria</taxon>
    </lineage>
</organism>
<accession>A0A061HIH1</accession>
<reference evidence="2" key="3">
    <citation type="submission" date="2018-07" db="EMBL/GenBank/DDBJ databases">
        <authorList>
            <person name="Quirk P.G."/>
            <person name="Krulwich T.A."/>
        </authorList>
    </citation>
    <scope>NUCLEOTIDE SEQUENCE</scope>
    <source>
        <strain evidence="2">96224</strain>
    </source>
</reference>
<dbReference type="Proteomes" id="UP000053110">
    <property type="component" value="Unassembled WGS sequence"/>
</dbReference>
<evidence type="ECO:0000313" key="1">
    <source>
        <dbReference type="EMBL" id="EPQ65409.1"/>
    </source>
</evidence>
<reference evidence="1" key="2">
    <citation type="submission" date="2013-01" db="EMBL/GenBank/DDBJ databases">
        <title>The wheat powdery mildew genome reveals unique evolution of an obligate biotroph.</title>
        <authorList>
            <person name="Oberhaensli S."/>
            <person name="Wicker T."/>
            <person name="Keller B."/>
        </authorList>
    </citation>
    <scope>NUCLEOTIDE SEQUENCE</scope>
    <source>
        <strain evidence="1">96224</strain>
    </source>
</reference>
<dbReference type="EMBL" id="KE375026">
    <property type="protein sequence ID" value="EPQ65409.1"/>
    <property type="molecule type" value="Genomic_DNA"/>
</dbReference>
<gene>
    <name evidence="1" type="ORF">BGT96224_Ac30496</name>
    <name evidence="2" type="ORF">BGT96224V2_LOCUS2790</name>
</gene>